<reference evidence="10" key="1">
    <citation type="submission" date="2020-12" db="EMBL/GenBank/DDBJ databases">
        <authorList>
            <person name="Iha C."/>
        </authorList>
    </citation>
    <scope>NUCLEOTIDE SEQUENCE</scope>
</reference>
<evidence type="ECO:0000256" key="5">
    <source>
        <dbReference type="ARBA" id="ARBA00022840"/>
    </source>
</evidence>
<dbReference type="GO" id="GO:0005524">
    <property type="term" value="F:ATP binding"/>
    <property type="evidence" value="ECO:0007669"/>
    <property type="project" value="UniProtKB-KW"/>
</dbReference>
<dbReference type="Pfam" id="PF07717">
    <property type="entry name" value="OB_NTP_bind"/>
    <property type="match status" value="1"/>
</dbReference>
<gene>
    <name evidence="10" type="ORF">OSTQU699_LOCUS910</name>
</gene>
<dbReference type="CDD" id="cd17917">
    <property type="entry name" value="DEXHc_RHA-like"/>
    <property type="match status" value="1"/>
</dbReference>
<evidence type="ECO:0000256" key="2">
    <source>
        <dbReference type="ARBA" id="ARBA00022741"/>
    </source>
</evidence>
<dbReference type="InterPro" id="IPR011545">
    <property type="entry name" value="DEAD/DEAH_box_helicase_dom"/>
</dbReference>
<evidence type="ECO:0000259" key="8">
    <source>
        <dbReference type="PROSITE" id="PS51192"/>
    </source>
</evidence>
<proteinExistence type="predicted"/>
<dbReference type="InterPro" id="IPR001650">
    <property type="entry name" value="Helicase_C-like"/>
</dbReference>
<dbReference type="PROSITE" id="PS51194">
    <property type="entry name" value="HELICASE_CTER"/>
    <property type="match status" value="1"/>
</dbReference>
<evidence type="ECO:0000256" key="4">
    <source>
        <dbReference type="ARBA" id="ARBA00022806"/>
    </source>
</evidence>
<evidence type="ECO:0000256" key="7">
    <source>
        <dbReference type="SAM" id="MobiDB-lite"/>
    </source>
</evidence>
<dbReference type="Pfam" id="PF04408">
    <property type="entry name" value="WHD_HA2"/>
    <property type="match status" value="1"/>
</dbReference>
<comment type="caution">
    <text evidence="10">The sequence shown here is derived from an EMBL/GenBank/DDBJ whole genome shotgun (WGS) entry which is preliminary data.</text>
</comment>
<dbReference type="SUPFAM" id="SSF52540">
    <property type="entry name" value="P-loop containing nucleoside triphosphate hydrolases"/>
    <property type="match status" value="1"/>
</dbReference>
<keyword evidence="5" id="KW-0067">ATP-binding</keyword>
<dbReference type="InterPro" id="IPR007502">
    <property type="entry name" value="Helicase-assoc_dom"/>
</dbReference>
<dbReference type="SMART" id="SM00847">
    <property type="entry name" value="HA2"/>
    <property type="match status" value="1"/>
</dbReference>
<dbReference type="GO" id="GO:0003725">
    <property type="term" value="F:double-stranded RNA binding"/>
    <property type="evidence" value="ECO:0007669"/>
    <property type="project" value="TreeGrafter"/>
</dbReference>
<dbReference type="PANTHER" id="PTHR18934">
    <property type="entry name" value="ATP-DEPENDENT RNA HELICASE"/>
    <property type="match status" value="1"/>
</dbReference>
<dbReference type="GO" id="GO:0003724">
    <property type="term" value="F:RNA helicase activity"/>
    <property type="evidence" value="ECO:0007669"/>
    <property type="project" value="UniProtKB-EC"/>
</dbReference>
<feature type="compositionally biased region" description="Polar residues" evidence="7">
    <location>
        <begin position="12"/>
        <end position="27"/>
    </location>
</feature>
<dbReference type="Gene3D" id="1.20.120.1080">
    <property type="match status" value="1"/>
</dbReference>
<evidence type="ECO:0000256" key="1">
    <source>
        <dbReference type="ARBA" id="ARBA00012552"/>
    </source>
</evidence>
<dbReference type="PROSITE" id="PS51192">
    <property type="entry name" value="HELICASE_ATP_BIND_1"/>
    <property type="match status" value="1"/>
</dbReference>
<dbReference type="GO" id="GO:0016787">
    <property type="term" value="F:hydrolase activity"/>
    <property type="evidence" value="ECO:0007669"/>
    <property type="project" value="UniProtKB-KW"/>
</dbReference>
<dbReference type="SMART" id="SM00487">
    <property type="entry name" value="DEXDc"/>
    <property type="match status" value="1"/>
</dbReference>
<dbReference type="FunFam" id="3.40.50.300:FF:000145">
    <property type="entry name" value="probable ATP-dependent RNA helicase DHX40"/>
    <property type="match status" value="1"/>
</dbReference>
<dbReference type="AlphaFoldDB" id="A0A8S1IPK2"/>
<dbReference type="InterPro" id="IPR027417">
    <property type="entry name" value="P-loop_NTPase"/>
</dbReference>
<dbReference type="InterPro" id="IPR011709">
    <property type="entry name" value="DEAD-box_helicase_OB_fold"/>
</dbReference>
<dbReference type="GO" id="GO:0045943">
    <property type="term" value="P:positive regulation of transcription by RNA polymerase I"/>
    <property type="evidence" value="ECO:0007669"/>
    <property type="project" value="TreeGrafter"/>
</dbReference>
<accession>A0A8S1IPK2</accession>
<dbReference type="EC" id="3.6.4.13" evidence="1"/>
<evidence type="ECO:0000313" key="11">
    <source>
        <dbReference type="Proteomes" id="UP000708148"/>
    </source>
</evidence>
<dbReference type="PANTHER" id="PTHR18934:SF118">
    <property type="entry name" value="ATP-DEPENDENT RNA HELICASE DHX33"/>
    <property type="match status" value="1"/>
</dbReference>
<dbReference type="InterPro" id="IPR048333">
    <property type="entry name" value="HA2_WH"/>
</dbReference>
<dbReference type="Pfam" id="PF00270">
    <property type="entry name" value="DEAD"/>
    <property type="match status" value="1"/>
</dbReference>
<dbReference type="Gene3D" id="3.40.50.300">
    <property type="entry name" value="P-loop containing nucleotide triphosphate hydrolases"/>
    <property type="match status" value="2"/>
</dbReference>
<sequence>MHAACPHPDSWTLLQSKRPQQRSGKSTQMPQFLYSAGFLKSGGTIVCTQPRRVAAITLAKRVAEEMNVELGQEVGYSVRFDENFSKHTKIKYVTDGMLLQEALRSPMLTQHKVVIVDEAHERSLQTDVLLGLLKRIQRQRRAGFHLIVMSATLNASAFLDFFKGSRVVYIRGRQHPVEVHYTKVAEDSYLDAALQATLQVHIEEPRGDILVFLTGQDEIESIARLMRNAASSLRATMQQVLQLDVISMYAAMPPDQQMKAFEPASPGTRKAILATNIAETSLTIPGVRYVIDTGMVKARGYSAKSGVDSLQVVPISQSQATQRSGRAGREGPGKAFRLYTEGTFFSLQPETTPEIVRTNLSSSVIKLKALGVHDLLGFDFMSPPPQAALMRSLELLYALGALNKEGCLTHPVGEQMSRLPVDPMFGRVVLASGEMGCCQEALAVISMVSTDNVFFEPRENQEEAAQRRQKFVSPWGDHLTLLHIFNHYIALEKKERMRWCRDLYINHRAMKKALSIHEQLAGCCDQLGIPMASCHDDSSPIRRSLVSGLFPHAAKRQPDRSYRLLASAQGVHLHPSSVLCAKRPEYIVFTEMVKTNRVYARQVTDVEPGWLPELVPSYFSRQEGPRTKEVGPV</sequence>
<dbReference type="Pfam" id="PF21010">
    <property type="entry name" value="HA2_C"/>
    <property type="match status" value="1"/>
</dbReference>
<feature type="region of interest" description="Disordered" evidence="7">
    <location>
        <begin position="1"/>
        <end position="27"/>
    </location>
</feature>
<keyword evidence="3" id="KW-0378">Hydrolase</keyword>
<organism evidence="10 11">
    <name type="scientific">Ostreobium quekettii</name>
    <dbReference type="NCBI Taxonomy" id="121088"/>
    <lineage>
        <taxon>Eukaryota</taxon>
        <taxon>Viridiplantae</taxon>
        <taxon>Chlorophyta</taxon>
        <taxon>core chlorophytes</taxon>
        <taxon>Ulvophyceae</taxon>
        <taxon>TCBD clade</taxon>
        <taxon>Bryopsidales</taxon>
        <taxon>Ostreobineae</taxon>
        <taxon>Ostreobiaceae</taxon>
        <taxon>Ostreobium</taxon>
    </lineage>
</organism>
<protein>
    <recommendedName>
        <fullName evidence="1">RNA helicase</fullName>
        <ecNumber evidence="1">3.6.4.13</ecNumber>
    </recommendedName>
</protein>
<dbReference type="OrthoDB" id="10253254at2759"/>
<dbReference type="Proteomes" id="UP000708148">
    <property type="component" value="Unassembled WGS sequence"/>
</dbReference>
<dbReference type="EMBL" id="CAJHUC010000359">
    <property type="protein sequence ID" value="CAD7695549.1"/>
    <property type="molecule type" value="Genomic_DNA"/>
</dbReference>
<evidence type="ECO:0000259" key="9">
    <source>
        <dbReference type="PROSITE" id="PS51194"/>
    </source>
</evidence>
<dbReference type="SMART" id="SM00490">
    <property type="entry name" value="HELICc"/>
    <property type="match status" value="1"/>
</dbReference>
<keyword evidence="4" id="KW-0347">Helicase</keyword>
<evidence type="ECO:0000256" key="6">
    <source>
        <dbReference type="ARBA" id="ARBA00047984"/>
    </source>
</evidence>
<comment type="catalytic activity">
    <reaction evidence="6">
        <text>ATP + H2O = ADP + phosphate + H(+)</text>
        <dbReference type="Rhea" id="RHEA:13065"/>
        <dbReference type="ChEBI" id="CHEBI:15377"/>
        <dbReference type="ChEBI" id="CHEBI:15378"/>
        <dbReference type="ChEBI" id="CHEBI:30616"/>
        <dbReference type="ChEBI" id="CHEBI:43474"/>
        <dbReference type="ChEBI" id="CHEBI:456216"/>
        <dbReference type="EC" id="3.6.4.13"/>
    </reaction>
</comment>
<keyword evidence="2" id="KW-0547">Nucleotide-binding</keyword>
<evidence type="ECO:0000313" key="10">
    <source>
        <dbReference type="EMBL" id="CAD7695549.1"/>
    </source>
</evidence>
<feature type="domain" description="Helicase C-terminal" evidence="9">
    <location>
        <begin position="197"/>
        <end position="371"/>
    </location>
</feature>
<keyword evidence="11" id="KW-1185">Reference proteome</keyword>
<name>A0A8S1IPK2_9CHLO</name>
<dbReference type="Pfam" id="PF00271">
    <property type="entry name" value="Helicase_C"/>
    <property type="match status" value="1"/>
</dbReference>
<dbReference type="CDD" id="cd18791">
    <property type="entry name" value="SF2_C_RHA"/>
    <property type="match status" value="1"/>
</dbReference>
<dbReference type="GO" id="GO:0005730">
    <property type="term" value="C:nucleolus"/>
    <property type="evidence" value="ECO:0007669"/>
    <property type="project" value="TreeGrafter"/>
</dbReference>
<feature type="domain" description="Helicase ATP-binding" evidence="8">
    <location>
        <begin position="23"/>
        <end position="171"/>
    </location>
</feature>
<evidence type="ECO:0000256" key="3">
    <source>
        <dbReference type="ARBA" id="ARBA00022801"/>
    </source>
</evidence>
<dbReference type="InterPro" id="IPR014001">
    <property type="entry name" value="Helicase_ATP-bd"/>
</dbReference>